<dbReference type="PANTHER" id="PTHR12893">
    <property type="entry name" value="GOLGI REASSEMBLY STACKING PROTEIN GRASP"/>
    <property type="match status" value="1"/>
</dbReference>
<dbReference type="AlphaFoldDB" id="A0A0D9QGW6"/>
<dbReference type="OMA" id="YESFMQK"/>
<evidence type="ECO:0000256" key="5">
    <source>
        <dbReference type="SAM" id="MobiDB-lite"/>
    </source>
</evidence>
<dbReference type="InterPro" id="IPR024958">
    <property type="entry name" value="GRASP_PDZ"/>
</dbReference>
<reference evidence="7 8" key="1">
    <citation type="submission" date="2014-03" db="EMBL/GenBank/DDBJ databases">
        <title>The Genome Sequence of Plasmodium fragile nilgiri.</title>
        <authorList>
            <consortium name="The Broad Institute Genomics Platform"/>
            <consortium name="The Broad Institute Genome Sequencing Center for Infectious Disease"/>
            <person name="Neafsey D."/>
            <person name="Duraisingh M."/>
            <person name="Young S.K."/>
            <person name="Zeng Q."/>
            <person name="Gargeya S."/>
            <person name="Abouelleil A."/>
            <person name="Alvarado L."/>
            <person name="Chapman S.B."/>
            <person name="Gainer-Dewar J."/>
            <person name="Goldberg J."/>
            <person name="Griggs A."/>
            <person name="Gujja S."/>
            <person name="Hansen M."/>
            <person name="Howarth C."/>
            <person name="Imamovic A."/>
            <person name="Larimer J."/>
            <person name="Pearson M."/>
            <person name="Poon T.W."/>
            <person name="Priest M."/>
            <person name="Roberts A."/>
            <person name="Saif S."/>
            <person name="Shea T."/>
            <person name="Sykes S."/>
            <person name="Wortman J."/>
            <person name="Nusbaum C."/>
            <person name="Birren B."/>
        </authorList>
    </citation>
    <scope>NUCLEOTIDE SEQUENCE [LARGE SCALE GENOMIC DNA]</scope>
    <source>
        <strain evidence="8">nilgiri</strain>
    </source>
</reference>
<evidence type="ECO:0000259" key="6">
    <source>
        <dbReference type="Pfam" id="PF04495"/>
    </source>
</evidence>
<keyword evidence="4" id="KW-0472">Membrane</keyword>
<dbReference type="GO" id="GO:0007030">
    <property type="term" value="P:Golgi organization"/>
    <property type="evidence" value="ECO:0007669"/>
    <property type="project" value="TreeGrafter"/>
</dbReference>
<keyword evidence="8" id="KW-1185">Reference proteome</keyword>
<organism evidence="7 8">
    <name type="scientific">Plasmodium fragile</name>
    <dbReference type="NCBI Taxonomy" id="5857"/>
    <lineage>
        <taxon>Eukaryota</taxon>
        <taxon>Sar</taxon>
        <taxon>Alveolata</taxon>
        <taxon>Apicomplexa</taxon>
        <taxon>Aconoidasida</taxon>
        <taxon>Haemosporida</taxon>
        <taxon>Plasmodiidae</taxon>
        <taxon>Plasmodium</taxon>
        <taxon>Plasmodium (Plasmodium)</taxon>
    </lineage>
</organism>
<proteinExistence type="predicted"/>
<evidence type="ECO:0000256" key="1">
    <source>
        <dbReference type="ARBA" id="ARBA00004394"/>
    </source>
</evidence>
<feature type="domain" description="PDZ GRASP-type" evidence="6">
    <location>
        <begin position="64"/>
        <end position="181"/>
    </location>
</feature>
<evidence type="ECO:0000313" key="7">
    <source>
        <dbReference type="EMBL" id="KJP86198.1"/>
    </source>
</evidence>
<dbReference type="InterPro" id="IPR036034">
    <property type="entry name" value="PDZ_sf"/>
</dbReference>
<sequence>MSECDVEIFFDYIIEIEEVKLQDASRKTYESFMQKVREGENKEVRLLVYNCRHDKLKEVHVRPRRWSGKGLLGMNISYEKANTMKEGIEIVSIEDGYSDVKNRIAQEEDVIIGHEENILRNCDELCKFVEATLSSDVKGEKTSPVEVPFYVYNRKRGDVRKVKMEVDLTWGRHGLVGCQVGEVDASLVEGRGTPAEHVNTAEWAKDLPGKPLERSLELSGGSHNSIRFSWSEANGEEAEGEDSGRPNYGRFNTDYSRDGSGAGEFATSLGRALEKSPPGAEYQKTVGAQSYALSSTMDVEDQGCAGGNQGMSADDVLSDVSSGGGKQSQDDGGTPEERYEKYVQGMKTYSKEILEVHKDMEENGRLLEELKIRTLKHFSMGEEVGW</sequence>
<dbReference type="RefSeq" id="XP_012337202.1">
    <property type="nucleotide sequence ID" value="XM_012481779.1"/>
</dbReference>
<dbReference type="GO" id="GO:0000139">
    <property type="term" value="C:Golgi membrane"/>
    <property type="evidence" value="ECO:0007669"/>
    <property type="project" value="UniProtKB-SubCell"/>
</dbReference>
<dbReference type="EMBL" id="KQ001699">
    <property type="protein sequence ID" value="KJP86198.1"/>
    <property type="molecule type" value="Genomic_DNA"/>
</dbReference>
<feature type="region of interest" description="Disordered" evidence="5">
    <location>
        <begin position="302"/>
        <end position="337"/>
    </location>
</feature>
<dbReference type="InterPro" id="IPR007583">
    <property type="entry name" value="GRASP55_65"/>
</dbReference>
<dbReference type="VEuPathDB" id="PlasmoDB:AK88_04169"/>
<keyword evidence="2" id="KW-0677">Repeat</keyword>
<protein>
    <recommendedName>
        <fullName evidence="6">PDZ GRASP-type domain-containing protein</fullName>
    </recommendedName>
</protein>
<evidence type="ECO:0000313" key="8">
    <source>
        <dbReference type="Proteomes" id="UP000054561"/>
    </source>
</evidence>
<keyword evidence="3" id="KW-0333">Golgi apparatus</keyword>
<dbReference type="Proteomes" id="UP000054561">
    <property type="component" value="Unassembled WGS sequence"/>
</dbReference>
<dbReference type="Pfam" id="PF04495">
    <property type="entry name" value="GRASP55_65"/>
    <property type="match status" value="1"/>
</dbReference>
<dbReference type="GeneID" id="24269483"/>
<name>A0A0D9QGW6_PLAFR</name>
<accession>A0A0D9QGW6</accession>
<evidence type="ECO:0000256" key="3">
    <source>
        <dbReference type="ARBA" id="ARBA00023034"/>
    </source>
</evidence>
<dbReference type="Gene3D" id="2.30.42.10">
    <property type="match status" value="2"/>
</dbReference>
<evidence type="ECO:0000256" key="2">
    <source>
        <dbReference type="ARBA" id="ARBA00022737"/>
    </source>
</evidence>
<feature type="region of interest" description="Disordered" evidence="5">
    <location>
        <begin position="232"/>
        <end position="263"/>
    </location>
</feature>
<dbReference type="PANTHER" id="PTHR12893:SF0">
    <property type="entry name" value="GRASP65"/>
    <property type="match status" value="1"/>
</dbReference>
<dbReference type="OrthoDB" id="3318at2759"/>
<comment type="subcellular location">
    <subcellularLocation>
        <location evidence="1">Golgi apparatus membrane</location>
    </subcellularLocation>
</comment>
<evidence type="ECO:0000256" key="4">
    <source>
        <dbReference type="ARBA" id="ARBA00023136"/>
    </source>
</evidence>
<gene>
    <name evidence="7" type="ORF">AK88_04169</name>
</gene>